<dbReference type="EMBL" id="ML179192">
    <property type="protein sequence ID" value="THU95757.1"/>
    <property type="molecule type" value="Genomic_DNA"/>
</dbReference>
<dbReference type="Proteomes" id="UP000297245">
    <property type="component" value="Unassembled WGS sequence"/>
</dbReference>
<accession>A0A4S8M120</accession>
<feature type="region of interest" description="Disordered" evidence="1">
    <location>
        <begin position="1"/>
        <end position="76"/>
    </location>
</feature>
<keyword evidence="3" id="KW-1185">Reference proteome</keyword>
<evidence type="ECO:0000256" key="1">
    <source>
        <dbReference type="SAM" id="MobiDB-lite"/>
    </source>
</evidence>
<feature type="compositionally biased region" description="Basic and acidic residues" evidence="1">
    <location>
        <begin position="60"/>
        <end position="76"/>
    </location>
</feature>
<dbReference type="AlphaFoldDB" id="A0A4S8M120"/>
<name>A0A4S8M120_DENBC</name>
<evidence type="ECO:0000313" key="3">
    <source>
        <dbReference type="Proteomes" id="UP000297245"/>
    </source>
</evidence>
<sequence>MSSFLVSDRGREDEKGGSTDEEEVAEDEEGEDEKGEDEEGGGEEEVVEEKVYGDIDADEEERHSRDQEKTKKNPIESRELQSQLLLLLLLRGQFHTNRAKFNMRKRPFLSNQELSLQYEGEGRPEDGGLLMLGVDHVEETSKPTTLAKTTQRCKVTFPLRPKGPVTSVTCTHEFETNMVSTPFSPSMINRLITLPRADQEMLVRGDSLGRCNVVVRLETPVYVLHKDDVSKVPNPDIVVTVAPGFPVLVVPQHYHRAHLVFFGVSTLLVVNGHLTPRLMLIP</sequence>
<evidence type="ECO:0000313" key="2">
    <source>
        <dbReference type="EMBL" id="THU95757.1"/>
    </source>
</evidence>
<feature type="compositionally biased region" description="Acidic residues" evidence="1">
    <location>
        <begin position="19"/>
        <end position="47"/>
    </location>
</feature>
<feature type="compositionally biased region" description="Basic and acidic residues" evidence="1">
    <location>
        <begin position="8"/>
        <end position="18"/>
    </location>
</feature>
<organism evidence="2 3">
    <name type="scientific">Dendrothele bispora (strain CBS 962.96)</name>
    <dbReference type="NCBI Taxonomy" id="1314807"/>
    <lineage>
        <taxon>Eukaryota</taxon>
        <taxon>Fungi</taxon>
        <taxon>Dikarya</taxon>
        <taxon>Basidiomycota</taxon>
        <taxon>Agaricomycotina</taxon>
        <taxon>Agaricomycetes</taxon>
        <taxon>Agaricomycetidae</taxon>
        <taxon>Agaricales</taxon>
        <taxon>Agaricales incertae sedis</taxon>
        <taxon>Dendrothele</taxon>
    </lineage>
</organism>
<reference evidence="2 3" key="1">
    <citation type="journal article" date="2019" name="Nat. Ecol. Evol.">
        <title>Megaphylogeny resolves global patterns of mushroom evolution.</title>
        <authorList>
            <person name="Varga T."/>
            <person name="Krizsan K."/>
            <person name="Foldi C."/>
            <person name="Dima B."/>
            <person name="Sanchez-Garcia M."/>
            <person name="Sanchez-Ramirez S."/>
            <person name="Szollosi G.J."/>
            <person name="Szarkandi J.G."/>
            <person name="Papp V."/>
            <person name="Albert L."/>
            <person name="Andreopoulos W."/>
            <person name="Angelini C."/>
            <person name="Antonin V."/>
            <person name="Barry K.W."/>
            <person name="Bougher N.L."/>
            <person name="Buchanan P."/>
            <person name="Buyck B."/>
            <person name="Bense V."/>
            <person name="Catcheside P."/>
            <person name="Chovatia M."/>
            <person name="Cooper J."/>
            <person name="Damon W."/>
            <person name="Desjardin D."/>
            <person name="Finy P."/>
            <person name="Geml J."/>
            <person name="Haridas S."/>
            <person name="Hughes K."/>
            <person name="Justo A."/>
            <person name="Karasinski D."/>
            <person name="Kautmanova I."/>
            <person name="Kiss B."/>
            <person name="Kocsube S."/>
            <person name="Kotiranta H."/>
            <person name="LaButti K.M."/>
            <person name="Lechner B.E."/>
            <person name="Liimatainen K."/>
            <person name="Lipzen A."/>
            <person name="Lukacs Z."/>
            <person name="Mihaltcheva S."/>
            <person name="Morgado L.N."/>
            <person name="Niskanen T."/>
            <person name="Noordeloos M.E."/>
            <person name="Ohm R.A."/>
            <person name="Ortiz-Santana B."/>
            <person name="Ovrebo C."/>
            <person name="Racz N."/>
            <person name="Riley R."/>
            <person name="Savchenko A."/>
            <person name="Shiryaev A."/>
            <person name="Soop K."/>
            <person name="Spirin V."/>
            <person name="Szebenyi C."/>
            <person name="Tomsovsky M."/>
            <person name="Tulloss R.E."/>
            <person name="Uehling J."/>
            <person name="Grigoriev I.V."/>
            <person name="Vagvolgyi C."/>
            <person name="Papp T."/>
            <person name="Martin F.M."/>
            <person name="Miettinen O."/>
            <person name="Hibbett D.S."/>
            <person name="Nagy L.G."/>
        </authorList>
    </citation>
    <scope>NUCLEOTIDE SEQUENCE [LARGE SCALE GENOMIC DNA]</scope>
    <source>
        <strain evidence="2 3">CBS 962.96</strain>
    </source>
</reference>
<protein>
    <submittedName>
        <fullName evidence="2">Uncharacterized protein</fullName>
    </submittedName>
</protein>
<proteinExistence type="predicted"/>
<gene>
    <name evidence="2" type="ORF">K435DRAFT_797856</name>
</gene>